<keyword evidence="2" id="KW-1185">Reference proteome</keyword>
<comment type="caution">
    <text evidence="1">The sequence shown here is derived from an EMBL/GenBank/DDBJ whole genome shotgun (WGS) entry which is preliminary data.</text>
</comment>
<evidence type="ECO:0000313" key="2">
    <source>
        <dbReference type="Proteomes" id="UP001283361"/>
    </source>
</evidence>
<reference evidence="1" key="1">
    <citation type="journal article" date="2023" name="G3 (Bethesda)">
        <title>A reference genome for the long-term kleptoplast-retaining sea slug Elysia crispata morphotype clarki.</title>
        <authorList>
            <person name="Eastman K.E."/>
            <person name="Pendleton A.L."/>
            <person name="Shaikh M.A."/>
            <person name="Suttiyut T."/>
            <person name="Ogas R."/>
            <person name="Tomko P."/>
            <person name="Gavelis G."/>
            <person name="Widhalm J.R."/>
            <person name="Wisecaver J.H."/>
        </authorList>
    </citation>
    <scope>NUCLEOTIDE SEQUENCE</scope>
    <source>
        <strain evidence="1">ECLA1</strain>
    </source>
</reference>
<name>A0AAE0XN18_9GAST</name>
<accession>A0AAE0XN18</accession>
<gene>
    <name evidence="1" type="ORF">RRG08_019922</name>
</gene>
<proteinExistence type="predicted"/>
<dbReference type="AlphaFoldDB" id="A0AAE0XN18"/>
<dbReference type="Proteomes" id="UP001283361">
    <property type="component" value="Unassembled WGS sequence"/>
</dbReference>
<sequence length="166" mass="18579">MLGGSVDSSGGVSPSRVDIQWRPVEPGVRSGHLWGLRDLAVPLAERQRMWVMKGGGELGRRRKLQRLPFSSGLGLNENWSLIVTIKVLYRYFITPCRGHCDNQRVTVTIKVLYRYFITSCSGLVTNKVLYSLVISSIMAPAAVLSYRVQWLLTIGELRTGRELGKS</sequence>
<evidence type="ECO:0000313" key="1">
    <source>
        <dbReference type="EMBL" id="KAK3695966.1"/>
    </source>
</evidence>
<protein>
    <submittedName>
        <fullName evidence="1">Uncharacterized protein</fullName>
    </submittedName>
</protein>
<dbReference type="EMBL" id="JAWDGP010008064">
    <property type="protein sequence ID" value="KAK3695966.1"/>
    <property type="molecule type" value="Genomic_DNA"/>
</dbReference>
<organism evidence="1 2">
    <name type="scientific">Elysia crispata</name>
    <name type="common">lettuce slug</name>
    <dbReference type="NCBI Taxonomy" id="231223"/>
    <lineage>
        <taxon>Eukaryota</taxon>
        <taxon>Metazoa</taxon>
        <taxon>Spiralia</taxon>
        <taxon>Lophotrochozoa</taxon>
        <taxon>Mollusca</taxon>
        <taxon>Gastropoda</taxon>
        <taxon>Heterobranchia</taxon>
        <taxon>Euthyneura</taxon>
        <taxon>Panpulmonata</taxon>
        <taxon>Sacoglossa</taxon>
        <taxon>Placobranchoidea</taxon>
        <taxon>Plakobranchidae</taxon>
        <taxon>Elysia</taxon>
    </lineage>
</organism>